<reference evidence="2 3" key="1">
    <citation type="submission" date="2021-06" db="EMBL/GenBank/DDBJ databases">
        <title>Caerostris darwini draft genome.</title>
        <authorList>
            <person name="Kono N."/>
            <person name="Arakawa K."/>
        </authorList>
    </citation>
    <scope>NUCLEOTIDE SEQUENCE [LARGE SCALE GENOMIC DNA]</scope>
</reference>
<accession>A0AAV4PBS4</accession>
<dbReference type="AlphaFoldDB" id="A0AAV4PBS4"/>
<sequence>MGMDVFPQLGGTTNYSDTFINTCLAKTKKTQNSVSVPQFYLEQFQDFFQFTSALSCADASPPLISPPSRKIILQISSPLTCLAMLTLVGIRSFRKCIPTNKIS</sequence>
<keyword evidence="1" id="KW-0812">Transmembrane</keyword>
<feature type="transmembrane region" description="Helical" evidence="1">
    <location>
        <begin position="71"/>
        <end position="93"/>
    </location>
</feature>
<proteinExistence type="predicted"/>
<protein>
    <submittedName>
        <fullName evidence="2">Uncharacterized protein</fullName>
    </submittedName>
</protein>
<evidence type="ECO:0000313" key="3">
    <source>
        <dbReference type="Proteomes" id="UP001054837"/>
    </source>
</evidence>
<keyword evidence="3" id="KW-1185">Reference proteome</keyword>
<gene>
    <name evidence="2" type="ORF">CDAR_436131</name>
</gene>
<evidence type="ECO:0000313" key="2">
    <source>
        <dbReference type="EMBL" id="GIX93131.1"/>
    </source>
</evidence>
<name>A0AAV4PBS4_9ARAC</name>
<dbReference type="Proteomes" id="UP001054837">
    <property type="component" value="Unassembled WGS sequence"/>
</dbReference>
<organism evidence="2 3">
    <name type="scientific">Caerostris darwini</name>
    <dbReference type="NCBI Taxonomy" id="1538125"/>
    <lineage>
        <taxon>Eukaryota</taxon>
        <taxon>Metazoa</taxon>
        <taxon>Ecdysozoa</taxon>
        <taxon>Arthropoda</taxon>
        <taxon>Chelicerata</taxon>
        <taxon>Arachnida</taxon>
        <taxon>Araneae</taxon>
        <taxon>Araneomorphae</taxon>
        <taxon>Entelegynae</taxon>
        <taxon>Araneoidea</taxon>
        <taxon>Araneidae</taxon>
        <taxon>Caerostris</taxon>
    </lineage>
</organism>
<evidence type="ECO:0000256" key="1">
    <source>
        <dbReference type="SAM" id="Phobius"/>
    </source>
</evidence>
<dbReference type="EMBL" id="BPLQ01002460">
    <property type="protein sequence ID" value="GIX93131.1"/>
    <property type="molecule type" value="Genomic_DNA"/>
</dbReference>
<comment type="caution">
    <text evidence="2">The sequence shown here is derived from an EMBL/GenBank/DDBJ whole genome shotgun (WGS) entry which is preliminary data.</text>
</comment>
<keyword evidence="1" id="KW-0472">Membrane</keyword>
<keyword evidence="1" id="KW-1133">Transmembrane helix</keyword>